<accession>A0A562VN86</accession>
<dbReference type="PANTHER" id="PTHR48111:SF1">
    <property type="entry name" value="TWO-COMPONENT RESPONSE REGULATOR ORR33"/>
    <property type="match status" value="1"/>
</dbReference>
<keyword evidence="1 6" id="KW-0597">Phosphoprotein</keyword>
<gene>
    <name evidence="8" type="ORF">JN12_01877</name>
</gene>
<dbReference type="PROSITE" id="PS50110">
    <property type="entry name" value="RESPONSE_REGULATORY"/>
    <property type="match status" value="1"/>
</dbReference>
<dbReference type="Gene3D" id="3.30.70.270">
    <property type="match status" value="1"/>
</dbReference>
<dbReference type="GO" id="GO:0006355">
    <property type="term" value="P:regulation of DNA-templated transcription"/>
    <property type="evidence" value="ECO:0007669"/>
    <property type="project" value="TreeGrafter"/>
</dbReference>
<dbReference type="SUPFAM" id="SSF55073">
    <property type="entry name" value="Nucleotide cyclase"/>
    <property type="match status" value="1"/>
</dbReference>
<protein>
    <submittedName>
        <fullName evidence="8">Diguanylate cyclase (GGDEF)-like protein</fullName>
    </submittedName>
</protein>
<dbReference type="NCBIfam" id="TIGR00254">
    <property type="entry name" value="GGDEF"/>
    <property type="match status" value="1"/>
</dbReference>
<dbReference type="InterPro" id="IPR029787">
    <property type="entry name" value="Nucleotide_cyclase"/>
</dbReference>
<dbReference type="SUPFAM" id="SSF52172">
    <property type="entry name" value="CheY-like"/>
    <property type="match status" value="1"/>
</dbReference>
<dbReference type="OrthoDB" id="9778432at2"/>
<evidence type="ECO:0000256" key="2">
    <source>
        <dbReference type="ARBA" id="ARBA00023012"/>
    </source>
</evidence>
<keyword evidence="4" id="KW-0238">DNA-binding</keyword>
<evidence type="ECO:0000313" key="9">
    <source>
        <dbReference type="Proteomes" id="UP000319449"/>
    </source>
</evidence>
<evidence type="ECO:0000256" key="5">
    <source>
        <dbReference type="ARBA" id="ARBA00023163"/>
    </source>
</evidence>
<keyword evidence="5" id="KW-0804">Transcription</keyword>
<dbReference type="GO" id="GO:0000976">
    <property type="term" value="F:transcription cis-regulatory region binding"/>
    <property type="evidence" value="ECO:0007669"/>
    <property type="project" value="TreeGrafter"/>
</dbReference>
<comment type="caution">
    <text evidence="8">The sequence shown here is derived from an EMBL/GenBank/DDBJ whole genome shotgun (WGS) entry which is preliminary data.</text>
</comment>
<dbReference type="Pfam" id="PF00072">
    <property type="entry name" value="Response_reg"/>
    <property type="match status" value="1"/>
</dbReference>
<reference evidence="8 9" key="1">
    <citation type="submission" date="2019-07" db="EMBL/GenBank/DDBJ databases">
        <title>Genomic Encyclopedia of Archaeal and Bacterial Type Strains, Phase II (KMG-II): from individual species to whole genera.</title>
        <authorList>
            <person name="Goeker M."/>
        </authorList>
    </citation>
    <scope>NUCLEOTIDE SEQUENCE [LARGE SCALE GENOMIC DNA]</scope>
    <source>
        <strain evidence="8 9">ATCC BAA-1139</strain>
    </source>
</reference>
<dbReference type="GO" id="GO:0000156">
    <property type="term" value="F:phosphorelay response regulator activity"/>
    <property type="evidence" value="ECO:0007669"/>
    <property type="project" value="TreeGrafter"/>
</dbReference>
<keyword evidence="3" id="KW-0805">Transcription regulation</keyword>
<evidence type="ECO:0000256" key="4">
    <source>
        <dbReference type="ARBA" id="ARBA00023125"/>
    </source>
</evidence>
<dbReference type="Gene3D" id="3.40.50.2300">
    <property type="match status" value="1"/>
</dbReference>
<dbReference type="GO" id="GO:0032993">
    <property type="term" value="C:protein-DNA complex"/>
    <property type="evidence" value="ECO:0007669"/>
    <property type="project" value="TreeGrafter"/>
</dbReference>
<sequence length="202" mass="23073">MRILIAEDDPSFRRLLEERLTMWGYDVTVAEDGDAALQILESDAAPRLAILDWMMPGMSGVEVCRNVREKVNDSYTYILLLTSQQRDEDLVTGMEAGADDYITKPFKHNELRLRLRAGRRIIELQNELLAARDTFRTRASHDSLTGLWNHEEILNILAQELARAEREGKSVGVIMADIDFFKKINDTYYLLTFKSSDKASSA</sequence>
<organism evidence="8 9">
    <name type="scientific">Geobacter argillaceus</name>
    <dbReference type="NCBI Taxonomy" id="345631"/>
    <lineage>
        <taxon>Bacteria</taxon>
        <taxon>Pseudomonadati</taxon>
        <taxon>Thermodesulfobacteriota</taxon>
        <taxon>Desulfuromonadia</taxon>
        <taxon>Geobacterales</taxon>
        <taxon>Geobacteraceae</taxon>
        <taxon>Geobacter</taxon>
    </lineage>
</organism>
<dbReference type="InterPro" id="IPR043128">
    <property type="entry name" value="Rev_trsase/Diguanyl_cyclase"/>
</dbReference>
<evidence type="ECO:0000313" key="8">
    <source>
        <dbReference type="EMBL" id="TWJ19187.1"/>
    </source>
</evidence>
<evidence type="ECO:0000259" key="7">
    <source>
        <dbReference type="PROSITE" id="PS50110"/>
    </source>
</evidence>
<dbReference type="InterPro" id="IPR000160">
    <property type="entry name" value="GGDEF_dom"/>
</dbReference>
<feature type="domain" description="Response regulatory" evidence="7">
    <location>
        <begin position="2"/>
        <end position="119"/>
    </location>
</feature>
<dbReference type="InterPro" id="IPR039420">
    <property type="entry name" value="WalR-like"/>
</dbReference>
<evidence type="ECO:0000256" key="3">
    <source>
        <dbReference type="ARBA" id="ARBA00023015"/>
    </source>
</evidence>
<keyword evidence="9" id="KW-1185">Reference proteome</keyword>
<evidence type="ECO:0000256" key="1">
    <source>
        <dbReference type="ARBA" id="ARBA00022553"/>
    </source>
</evidence>
<dbReference type="Proteomes" id="UP000319449">
    <property type="component" value="Unassembled WGS sequence"/>
</dbReference>
<dbReference type="InterPro" id="IPR001789">
    <property type="entry name" value="Sig_transdc_resp-reg_receiver"/>
</dbReference>
<dbReference type="PANTHER" id="PTHR48111">
    <property type="entry name" value="REGULATOR OF RPOS"/>
    <property type="match status" value="1"/>
</dbReference>
<name>A0A562VN86_9BACT</name>
<feature type="modified residue" description="4-aspartylphosphate" evidence="6">
    <location>
        <position position="52"/>
    </location>
</feature>
<proteinExistence type="predicted"/>
<dbReference type="SMART" id="SM00448">
    <property type="entry name" value="REC"/>
    <property type="match status" value="1"/>
</dbReference>
<keyword evidence="2" id="KW-0902">Two-component regulatory system</keyword>
<evidence type="ECO:0000256" key="6">
    <source>
        <dbReference type="PROSITE-ProRule" id="PRU00169"/>
    </source>
</evidence>
<dbReference type="RefSeq" id="WP_145021676.1">
    <property type="nucleotide sequence ID" value="NZ_VLLN01000010.1"/>
</dbReference>
<dbReference type="InterPro" id="IPR011006">
    <property type="entry name" value="CheY-like_superfamily"/>
</dbReference>
<dbReference type="GO" id="GO:0005829">
    <property type="term" value="C:cytosol"/>
    <property type="evidence" value="ECO:0007669"/>
    <property type="project" value="TreeGrafter"/>
</dbReference>
<dbReference type="EMBL" id="VLLN01000010">
    <property type="protein sequence ID" value="TWJ19187.1"/>
    <property type="molecule type" value="Genomic_DNA"/>
</dbReference>
<dbReference type="CDD" id="cd17574">
    <property type="entry name" value="REC_OmpR"/>
    <property type="match status" value="1"/>
</dbReference>
<dbReference type="AlphaFoldDB" id="A0A562VN86"/>
<dbReference type="Pfam" id="PF00990">
    <property type="entry name" value="GGDEF"/>
    <property type="match status" value="1"/>
</dbReference>